<protein>
    <submittedName>
        <fullName evidence="4">Uncharacterized protein</fullName>
    </submittedName>
</protein>
<sequence length="446" mass="50149">MAEVLGGIASGISIVQPGGNLASGIIKLKDYWDQIEDALDNIAFLMREIESHQVILRSILETQARVRYPNQATGGFFEHSIKLCQNACRELDDLVTNLAKDVSSNRKWRRKLGSTKVVLKADELKRLKKRMKSASRSLYLAISGQTNTVLQQQSSTIISSVQALDHLLIQFQGHVFYPRVPESISKASMNSAVLLRWLPSRKMTPLHIAAYNSHIDMCKLLLLAGADVSAGDHASGRTPLGQVVALAGPPYTMEYRLKQEPFEVVRILTERGADEELLEDTTIFESSHGPEDVFNYIQHHTFWKEPSFAEKRIVFTRMIKEKGLWADGAQLIRSFLGGPNLSSRIMLHRTETPIIELFGIMWVRLAIVRSFKAKERWNDPMLVQSSKSWEKLVREMTASGITLHGPYGPSCYEMTPLQGSLVDSLGVFGISHCEILLDWLEILFLS</sequence>
<name>A0A1D9Q977_SCLS1</name>
<dbReference type="SUPFAM" id="SSF48403">
    <property type="entry name" value="Ankyrin repeat"/>
    <property type="match status" value="1"/>
</dbReference>
<gene>
    <name evidence="4" type="ORF">sscle_08g062450</name>
</gene>
<dbReference type="InterPro" id="IPR002110">
    <property type="entry name" value="Ankyrin_rpt"/>
</dbReference>
<dbReference type="SMART" id="SM00248">
    <property type="entry name" value="ANK"/>
    <property type="match status" value="1"/>
</dbReference>
<keyword evidence="1" id="KW-0677">Repeat</keyword>
<keyword evidence="2 3" id="KW-0040">ANK repeat</keyword>
<proteinExistence type="predicted"/>
<dbReference type="PANTHER" id="PTHR24124:SF14">
    <property type="entry name" value="CHROMOSOME UNDETERMINED SCAFFOLD_25, WHOLE GENOME SHOTGUN SEQUENCE"/>
    <property type="match status" value="1"/>
</dbReference>
<evidence type="ECO:0000256" key="3">
    <source>
        <dbReference type="PROSITE-ProRule" id="PRU00023"/>
    </source>
</evidence>
<dbReference type="PROSITE" id="PS50297">
    <property type="entry name" value="ANK_REP_REGION"/>
    <property type="match status" value="1"/>
</dbReference>
<evidence type="ECO:0000256" key="2">
    <source>
        <dbReference type="ARBA" id="ARBA00023043"/>
    </source>
</evidence>
<evidence type="ECO:0000256" key="1">
    <source>
        <dbReference type="ARBA" id="ARBA00022737"/>
    </source>
</evidence>
<dbReference type="PANTHER" id="PTHR24124">
    <property type="entry name" value="ANKYRIN REPEAT FAMILY A"/>
    <property type="match status" value="1"/>
</dbReference>
<reference evidence="5" key="1">
    <citation type="journal article" date="2017" name="Genome Biol. Evol.">
        <title>The complete genome sequence of the phytopathogenic fungus Sclerotinia sclerotiorum reveals insights into the genome architecture of broad host range pathogens.</title>
        <authorList>
            <person name="Derbyshire M."/>
            <person name="Denton-Giles M."/>
            <person name="Hegedus D."/>
            <person name="Seifbarghy S."/>
            <person name="Rollins J."/>
            <person name="van Kan J."/>
            <person name="Seidl M.F."/>
            <person name="Faino L."/>
            <person name="Mbengue M."/>
            <person name="Navaud O."/>
            <person name="Raffaele S."/>
            <person name="Hammond-Kosack K."/>
            <person name="Heard S."/>
            <person name="Oliver R."/>
        </authorList>
    </citation>
    <scope>NUCLEOTIDE SEQUENCE [LARGE SCALE GENOMIC DNA]</scope>
    <source>
        <strain evidence="5">ATCC 18683 / 1980 / Ss-1</strain>
    </source>
</reference>
<dbReference type="VEuPathDB" id="FungiDB:sscle_08g062450"/>
<dbReference type="AlphaFoldDB" id="A0A1D9Q977"/>
<organism evidence="4 5">
    <name type="scientific">Sclerotinia sclerotiorum (strain ATCC 18683 / 1980 / Ss-1)</name>
    <name type="common">White mold</name>
    <name type="synonym">Whetzelinia sclerotiorum</name>
    <dbReference type="NCBI Taxonomy" id="665079"/>
    <lineage>
        <taxon>Eukaryota</taxon>
        <taxon>Fungi</taxon>
        <taxon>Dikarya</taxon>
        <taxon>Ascomycota</taxon>
        <taxon>Pezizomycotina</taxon>
        <taxon>Leotiomycetes</taxon>
        <taxon>Helotiales</taxon>
        <taxon>Sclerotiniaceae</taxon>
        <taxon>Sclerotinia</taxon>
    </lineage>
</organism>
<dbReference type="Gene3D" id="1.25.40.20">
    <property type="entry name" value="Ankyrin repeat-containing domain"/>
    <property type="match status" value="1"/>
</dbReference>
<dbReference type="InterPro" id="IPR036770">
    <property type="entry name" value="Ankyrin_rpt-contain_sf"/>
</dbReference>
<evidence type="ECO:0000313" key="5">
    <source>
        <dbReference type="Proteomes" id="UP000177798"/>
    </source>
</evidence>
<dbReference type="PROSITE" id="PS50088">
    <property type="entry name" value="ANK_REPEAT"/>
    <property type="match status" value="1"/>
</dbReference>
<dbReference type="Proteomes" id="UP000177798">
    <property type="component" value="Chromosome 8"/>
</dbReference>
<feature type="repeat" description="ANK" evidence="3">
    <location>
        <begin position="201"/>
        <end position="233"/>
    </location>
</feature>
<accession>A0A1D9Q977</accession>
<dbReference type="OrthoDB" id="3200163at2759"/>
<dbReference type="Pfam" id="PF00023">
    <property type="entry name" value="Ank"/>
    <property type="match status" value="1"/>
</dbReference>
<dbReference type="EMBL" id="CP017821">
    <property type="protein sequence ID" value="APA11475.1"/>
    <property type="molecule type" value="Genomic_DNA"/>
</dbReference>
<evidence type="ECO:0000313" key="4">
    <source>
        <dbReference type="EMBL" id="APA11475.1"/>
    </source>
</evidence>